<keyword evidence="9" id="KW-0121">Carboxypeptidase</keyword>
<evidence type="ECO:0000256" key="3">
    <source>
        <dbReference type="ARBA" id="ARBA00022801"/>
    </source>
</evidence>
<protein>
    <submittedName>
        <fullName evidence="9">D-alanyl-D-alanine carboxypeptidase DacB</fullName>
        <ecNumber evidence="9">3.4.16.4</ecNumber>
    </submittedName>
</protein>
<keyword evidence="4" id="KW-0133">Cell shape</keyword>
<dbReference type="Pfam" id="PF00768">
    <property type="entry name" value="Peptidase_S11"/>
    <property type="match status" value="1"/>
</dbReference>
<accession>A0ABN8GQS6</accession>
<dbReference type="GO" id="GO:0009002">
    <property type="term" value="F:serine-type D-Ala-D-Ala carboxypeptidase activity"/>
    <property type="evidence" value="ECO:0007669"/>
    <property type="project" value="UniProtKB-EC"/>
</dbReference>
<evidence type="ECO:0000259" key="8">
    <source>
        <dbReference type="Pfam" id="PF00768"/>
    </source>
</evidence>
<keyword evidence="5" id="KW-0573">Peptidoglycan synthesis</keyword>
<feature type="domain" description="Peptidase S11 D-alanyl-D-alanine carboxypeptidase A N-terminal" evidence="8">
    <location>
        <begin position="35"/>
        <end position="259"/>
    </location>
</feature>
<dbReference type="PANTHER" id="PTHR21581:SF33">
    <property type="entry name" value="D-ALANYL-D-ALANINE CARBOXYPEPTIDASE DACB"/>
    <property type="match status" value="1"/>
</dbReference>
<dbReference type="PANTHER" id="PTHR21581">
    <property type="entry name" value="D-ALANYL-D-ALANINE CARBOXYPEPTIDASE"/>
    <property type="match status" value="1"/>
</dbReference>
<organism evidence="9 10">
    <name type="scientific">Paenibacillus plantiphilus</name>
    <dbReference type="NCBI Taxonomy" id="2905650"/>
    <lineage>
        <taxon>Bacteria</taxon>
        <taxon>Bacillati</taxon>
        <taxon>Bacillota</taxon>
        <taxon>Bacilli</taxon>
        <taxon>Bacillales</taxon>
        <taxon>Paenibacillaceae</taxon>
        <taxon>Paenibacillus</taxon>
    </lineage>
</organism>
<keyword evidence="2" id="KW-0732">Signal</keyword>
<dbReference type="EC" id="3.4.16.4" evidence="9"/>
<dbReference type="PRINTS" id="PR00725">
    <property type="entry name" value="DADACBPTASE1"/>
</dbReference>
<keyword evidence="9" id="KW-0645">Protease</keyword>
<dbReference type="SUPFAM" id="SSF56601">
    <property type="entry name" value="beta-lactamase/transpeptidase-like"/>
    <property type="match status" value="1"/>
</dbReference>
<comment type="caution">
    <text evidence="9">The sequence shown here is derived from an EMBL/GenBank/DDBJ whole genome shotgun (WGS) entry which is preliminary data.</text>
</comment>
<evidence type="ECO:0000256" key="4">
    <source>
        <dbReference type="ARBA" id="ARBA00022960"/>
    </source>
</evidence>
<dbReference type="InterPro" id="IPR012338">
    <property type="entry name" value="Beta-lactam/transpept-like"/>
</dbReference>
<gene>
    <name evidence="9" type="primary">dacB</name>
    <name evidence="9" type="ORF">PAECIP111893_03239</name>
</gene>
<evidence type="ECO:0000256" key="6">
    <source>
        <dbReference type="ARBA" id="ARBA00023316"/>
    </source>
</evidence>
<dbReference type="Gene3D" id="3.40.710.10">
    <property type="entry name" value="DD-peptidase/beta-lactamase superfamily"/>
    <property type="match status" value="1"/>
</dbReference>
<keyword evidence="6" id="KW-0961">Cell wall biogenesis/degradation</keyword>
<evidence type="ECO:0000313" key="10">
    <source>
        <dbReference type="Proteomes" id="UP000838686"/>
    </source>
</evidence>
<dbReference type="InterPro" id="IPR018044">
    <property type="entry name" value="Peptidase_S11"/>
</dbReference>
<evidence type="ECO:0000256" key="2">
    <source>
        <dbReference type="ARBA" id="ARBA00022729"/>
    </source>
</evidence>
<dbReference type="Proteomes" id="UP000838686">
    <property type="component" value="Unassembled WGS sequence"/>
</dbReference>
<evidence type="ECO:0000256" key="5">
    <source>
        <dbReference type="ARBA" id="ARBA00022984"/>
    </source>
</evidence>
<dbReference type="InterPro" id="IPR001967">
    <property type="entry name" value="Peptidase_S11_N"/>
</dbReference>
<evidence type="ECO:0000256" key="7">
    <source>
        <dbReference type="RuleBase" id="RU004016"/>
    </source>
</evidence>
<evidence type="ECO:0000256" key="1">
    <source>
        <dbReference type="ARBA" id="ARBA00007164"/>
    </source>
</evidence>
<evidence type="ECO:0000313" key="9">
    <source>
        <dbReference type="EMBL" id="CAH1210483.1"/>
    </source>
</evidence>
<keyword evidence="10" id="KW-1185">Reference proteome</keyword>
<keyword evidence="3 9" id="KW-0378">Hydrolase</keyword>
<comment type="similarity">
    <text evidence="1 7">Belongs to the peptidase S11 family.</text>
</comment>
<proteinExistence type="inferred from homology"/>
<reference evidence="9" key="1">
    <citation type="submission" date="2022-01" db="EMBL/GenBank/DDBJ databases">
        <authorList>
            <person name="Criscuolo A."/>
        </authorList>
    </citation>
    <scope>NUCLEOTIDE SEQUENCE</scope>
    <source>
        <strain evidence="9">CIP111893</strain>
    </source>
</reference>
<dbReference type="RefSeq" id="WP_371877704.1">
    <property type="nucleotide sequence ID" value="NZ_CAKMMF010000017.1"/>
</dbReference>
<dbReference type="EMBL" id="CAKMMF010000017">
    <property type="protein sequence ID" value="CAH1210483.1"/>
    <property type="molecule type" value="Genomic_DNA"/>
</dbReference>
<sequence>MRLVRKSICLMGVLALMWCASIGLFSPIAVHAEPEPVTTHAKAAALIDVESGRLLYSTEGDKPMKIASLTKIMTAIVAIEHGKLSDKVKTSKRAAGKEGSSIYLKLNEEMSLHNMLYGLMLRSGNDAATAIAEHVGGSEEGFVHLMNEKARMLGLANSQFQNPHGLDAKGHYSSANDLAKLTAYALRNPIFKEIVKTKVKTAPNPNEEWDYKWKNKNKMLTMFEGADGVKTGFTKQAFRCLVSSATRGNQQLAVVTLNDGDDWVDHQKLLNWGFNHYPLEEVAHKGQPVNGYQLAIGRTFLYPFAKGEKEKLRSKMVLIPTGSTAYALGERGKVNWYIDDTEIGSAPVFEPKGARISLPEREAWSSGTTDRFLNKPWLLSFKSAMRAVLHTLFGGEEAAGW</sequence>
<name>A0ABN8GQS6_9BACL</name>